<gene>
    <name evidence="1" type="ORF">F5144DRAFT_574177</name>
</gene>
<keyword evidence="2" id="KW-1185">Reference proteome</keyword>
<reference evidence="1 2" key="1">
    <citation type="journal article" date="2021" name="Nat. Commun.">
        <title>Genetic determinants of endophytism in the Arabidopsis root mycobiome.</title>
        <authorList>
            <person name="Mesny F."/>
            <person name="Miyauchi S."/>
            <person name="Thiergart T."/>
            <person name="Pickel B."/>
            <person name="Atanasova L."/>
            <person name="Karlsson M."/>
            <person name="Huettel B."/>
            <person name="Barry K.W."/>
            <person name="Haridas S."/>
            <person name="Chen C."/>
            <person name="Bauer D."/>
            <person name="Andreopoulos W."/>
            <person name="Pangilinan J."/>
            <person name="LaButti K."/>
            <person name="Riley R."/>
            <person name="Lipzen A."/>
            <person name="Clum A."/>
            <person name="Drula E."/>
            <person name="Henrissat B."/>
            <person name="Kohler A."/>
            <person name="Grigoriev I.V."/>
            <person name="Martin F.M."/>
            <person name="Hacquard S."/>
        </authorList>
    </citation>
    <scope>NUCLEOTIDE SEQUENCE [LARGE SCALE GENOMIC DNA]</scope>
    <source>
        <strain evidence="1 2">MPI-SDFR-AT-0079</strain>
    </source>
</reference>
<evidence type="ECO:0000313" key="1">
    <source>
        <dbReference type="EMBL" id="KAH6632479.1"/>
    </source>
</evidence>
<evidence type="ECO:0000313" key="2">
    <source>
        <dbReference type="Proteomes" id="UP000724584"/>
    </source>
</evidence>
<organism evidence="1 2">
    <name type="scientific">Chaetomium tenue</name>
    <dbReference type="NCBI Taxonomy" id="1854479"/>
    <lineage>
        <taxon>Eukaryota</taxon>
        <taxon>Fungi</taxon>
        <taxon>Dikarya</taxon>
        <taxon>Ascomycota</taxon>
        <taxon>Pezizomycotina</taxon>
        <taxon>Sordariomycetes</taxon>
        <taxon>Sordariomycetidae</taxon>
        <taxon>Sordariales</taxon>
        <taxon>Chaetomiaceae</taxon>
        <taxon>Chaetomium</taxon>
    </lineage>
</organism>
<proteinExistence type="predicted"/>
<sequence length="123" mass="13788">MERRHGEQPSQTPPLSGLIRRQQFRNSDDEAPTTSRGNSAPVQAPVQEDLEGDVDGLQNTPLQLPRRGRPRKRPSPPSGSPLRPRGRPRLARNPVGRPRTHNLPEENPPREFNEPGSSLPYQL</sequence>
<protein>
    <submittedName>
        <fullName evidence="1">Uncharacterized protein</fullName>
    </submittedName>
</protein>
<dbReference type="Proteomes" id="UP000724584">
    <property type="component" value="Unassembled WGS sequence"/>
</dbReference>
<comment type="caution">
    <text evidence="1">The sequence shown here is derived from an EMBL/GenBank/DDBJ whole genome shotgun (WGS) entry which is preliminary data.</text>
</comment>
<accession>A0ACB7P8C3</accession>
<dbReference type="EMBL" id="JAGIZQ010000004">
    <property type="protein sequence ID" value="KAH6632479.1"/>
    <property type="molecule type" value="Genomic_DNA"/>
</dbReference>
<name>A0ACB7P8C3_9PEZI</name>